<comment type="caution">
    <text evidence="4">The sequence shown here is derived from an EMBL/GenBank/DDBJ whole genome shotgun (WGS) entry which is preliminary data.</text>
</comment>
<dbReference type="EMBL" id="JACOPP010000024">
    <property type="protein sequence ID" value="MBC5734777.1"/>
    <property type="molecule type" value="Genomic_DNA"/>
</dbReference>
<dbReference type="RefSeq" id="WP_186908602.1">
    <property type="nucleotide sequence ID" value="NZ_JACOPP010000024.1"/>
</dbReference>
<proteinExistence type="predicted"/>
<evidence type="ECO:0000256" key="1">
    <source>
        <dbReference type="ARBA" id="ARBA00004496"/>
    </source>
</evidence>
<dbReference type="GO" id="GO:0008815">
    <property type="term" value="F:citrate (pro-3S)-lyase activity"/>
    <property type="evidence" value="ECO:0007669"/>
    <property type="project" value="UniProtKB-EC"/>
</dbReference>
<dbReference type="EC" id="4.1.3.6" evidence="4"/>
<evidence type="ECO:0000313" key="4">
    <source>
        <dbReference type="EMBL" id="MBC5734777.1"/>
    </source>
</evidence>
<keyword evidence="3" id="KW-0597">Phosphoprotein</keyword>
<evidence type="ECO:0000256" key="2">
    <source>
        <dbReference type="ARBA" id="ARBA00022490"/>
    </source>
</evidence>
<organism evidence="4 5">
    <name type="scientific">Lawsonibacter hominis</name>
    <dbReference type="NCBI Taxonomy" id="2763053"/>
    <lineage>
        <taxon>Bacteria</taxon>
        <taxon>Bacillati</taxon>
        <taxon>Bacillota</taxon>
        <taxon>Clostridia</taxon>
        <taxon>Eubacteriales</taxon>
        <taxon>Oscillospiraceae</taxon>
        <taxon>Lawsonibacter</taxon>
    </lineage>
</organism>
<keyword evidence="5" id="KW-1185">Reference proteome</keyword>
<gene>
    <name evidence="4" type="primary">citD</name>
    <name evidence="4" type="ORF">H8S57_13745</name>
</gene>
<accession>A0A8J6M6A9</accession>
<comment type="subcellular location">
    <subcellularLocation>
        <location evidence="1">Cytoplasm</location>
    </subcellularLocation>
</comment>
<evidence type="ECO:0000313" key="5">
    <source>
        <dbReference type="Proteomes" id="UP000661435"/>
    </source>
</evidence>
<dbReference type="NCBIfam" id="NF009726">
    <property type="entry name" value="PRK13253.1"/>
    <property type="match status" value="1"/>
</dbReference>
<reference evidence="4" key="1">
    <citation type="submission" date="2020-08" db="EMBL/GenBank/DDBJ databases">
        <title>Genome public.</title>
        <authorList>
            <person name="Liu C."/>
            <person name="Sun Q."/>
        </authorList>
    </citation>
    <scope>NUCLEOTIDE SEQUENCE</scope>
    <source>
        <strain evidence="4">NSJ-51</strain>
    </source>
</reference>
<dbReference type="InterPro" id="IPR023439">
    <property type="entry name" value="Mal_deCO2ase/Cit_lyase_ACP"/>
</dbReference>
<keyword evidence="4" id="KW-0456">Lyase</keyword>
<sequence>MKLNTSAQAGSENKSDVLVTVSPAEELTVKLLAKPIIAKQFGAQIERAVRQAAADEGVDAARIEVRDGGGALDFAIRARVRCALRRAKGGAAS</sequence>
<protein>
    <submittedName>
        <fullName evidence="4">Citrate lyase acyl carrier protein</fullName>
        <ecNumber evidence="4">4.1.3.6</ecNumber>
    </submittedName>
</protein>
<dbReference type="AlphaFoldDB" id="A0A8J6M6A9"/>
<dbReference type="GO" id="GO:0005737">
    <property type="term" value="C:cytoplasm"/>
    <property type="evidence" value="ECO:0007669"/>
    <property type="project" value="UniProtKB-SubCell"/>
</dbReference>
<keyword evidence="2" id="KW-0963">Cytoplasm</keyword>
<dbReference type="InterPro" id="IPR006495">
    <property type="entry name" value="CitD"/>
</dbReference>
<name>A0A8J6M6A9_9FIRM</name>
<dbReference type="NCBIfam" id="TIGR01608">
    <property type="entry name" value="citD"/>
    <property type="match status" value="1"/>
</dbReference>
<dbReference type="Proteomes" id="UP000661435">
    <property type="component" value="Unassembled WGS sequence"/>
</dbReference>
<dbReference type="Pfam" id="PF06857">
    <property type="entry name" value="ACP"/>
    <property type="match status" value="1"/>
</dbReference>
<evidence type="ECO:0000256" key="3">
    <source>
        <dbReference type="ARBA" id="ARBA00022553"/>
    </source>
</evidence>